<evidence type="ECO:0000313" key="6">
    <source>
        <dbReference type="EMBL" id="SQG80472.1"/>
    </source>
</evidence>
<dbReference type="Proteomes" id="UP000249013">
    <property type="component" value="Chromosome 1"/>
</dbReference>
<dbReference type="Proteomes" id="UP000070198">
    <property type="component" value="Unassembled WGS sequence"/>
</dbReference>
<organism evidence="5 8">
    <name type="scientific">Streptococcus gallolyticus</name>
    <dbReference type="NCBI Taxonomy" id="315405"/>
    <lineage>
        <taxon>Bacteria</taxon>
        <taxon>Bacillati</taxon>
        <taxon>Bacillota</taxon>
        <taxon>Bacilli</taxon>
        <taxon>Lactobacillales</taxon>
        <taxon>Streptococcaceae</taxon>
        <taxon>Streptococcus</taxon>
    </lineage>
</organism>
<dbReference type="Gene3D" id="1.10.1470.10">
    <property type="entry name" value="YjbJ"/>
    <property type="match status" value="1"/>
</dbReference>
<feature type="domain" description="CsbD-like" evidence="3">
    <location>
        <begin position="5"/>
        <end position="55"/>
    </location>
</feature>
<dbReference type="EMBL" id="LQXV01000138">
    <property type="protein sequence ID" value="KXU09689.1"/>
    <property type="molecule type" value="Genomic_DNA"/>
</dbReference>
<gene>
    <name evidence="6" type="primary">csbD</name>
    <name evidence="6" type="ORF">NCTC13773_02303</name>
    <name evidence="4" type="ORF">SGADD02_00155</name>
    <name evidence="5" type="ORF">SGADD03_00544</name>
</gene>
<evidence type="ECO:0000313" key="5">
    <source>
        <dbReference type="EMBL" id="KXU09689.1"/>
    </source>
</evidence>
<accession>A0A139R4C1</accession>
<comment type="similarity">
    <text evidence="1">Belongs to the UPF0337 (CsbD) family.</text>
</comment>
<evidence type="ECO:0000256" key="2">
    <source>
        <dbReference type="SAM" id="MobiDB-lite"/>
    </source>
</evidence>
<proteinExistence type="inferred from homology"/>
<dbReference type="SUPFAM" id="SSF69047">
    <property type="entry name" value="Hypothetical protein YjbJ"/>
    <property type="match status" value="1"/>
</dbReference>
<name>A0A139R4C1_9STRE</name>
<evidence type="ECO:0000259" key="3">
    <source>
        <dbReference type="Pfam" id="PF05532"/>
    </source>
</evidence>
<dbReference type="PATRIC" id="fig|315405.11.peg.175"/>
<reference evidence="7 8" key="1">
    <citation type="submission" date="2016-01" db="EMBL/GenBank/DDBJ databases">
        <title>Highly variable Streptococcus oralis are common among viridans streptococci isolated from primates.</title>
        <authorList>
            <person name="Denapaite D."/>
            <person name="Rieger M."/>
            <person name="Koendgen S."/>
            <person name="Brueckner R."/>
            <person name="Ochigava I."/>
            <person name="Kappeler P."/>
            <person name="Maetz-Rensing K."/>
            <person name="Leendertz F."/>
            <person name="Hakenbeck R."/>
        </authorList>
    </citation>
    <scope>NUCLEOTIDE SEQUENCE [LARGE SCALE GENOMIC DNA]</scope>
    <source>
        <strain evidence="4 7">DD02</strain>
        <strain evidence="5 8">DD03</strain>
    </source>
</reference>
<dbReference type="Pfam" id="PF05532">
    <property type="entry name" value="CsbD"/>
    <property type="match status" value="1"/>
</dbReference>
<dbReference type="EMBL" id="LQOF01000020">
    <property type="protein sequence ID" value="KXT73513.1"/>
    <property type="molecule type" value="Genomic_DNA"/>
</dbReference>
<reference evidence="6 9" key="2">
    <citation type="submission" date="2018-06" db="EMBL/GenBank/DDBJ databases">
        <authorList>
            <consortium name="Pathogen Informatics"/>
            <person name="Doyle S."/>
        </authorList>
    </citation>
    <scope>NUCLEOTIDE SEQUENCE [LARGE SCALE GENOMIC DNA]</scope>
    <source>
        <strain evidence="6 9">NCTC13773</strain>
    </source>
</reference>
<evidence type="ECO:0000313" key="7">
    <source>
        <dbReference type="Proteomes" id="UP000070198"/>
    </source>
</evidence>
<protein>
    <submittedName>
        <fullName evidence="6">CsbD-like protein</fullName>
    </submittedName>
</protein>
<dbReference type="RefSeq" id="WP_012962548.1">
    <property type="nucleotide sequence ID" value="NZ_CP113954.2"/>
</dbReference>
<evidence type="ECO:0000313" key="8">
    <source>
        <dbReference type="Proteomes" id="UP000071927"/>
    </source>
</evidence>
<dbReference type="AlphaFoldDB" id="A0A139R4C1"/>
<dbReference type="InterPro" id="IPR008462">
    <property type="entry name" value="CsbD"/>
</dbReference>
<evidence type="ECO:0000313" key="4">
    <source>
        <dbReference type="EMBL" id="KXT73513.1"/>
    </source>
</evidence>
<evidence type="ECO:0000313" key="9">
    <source>
        <dbReference type="Proteomes" id="UP000249013"/>
    </source>
</evidence>
<dbReference type="EMBL" id="LS483409">
    <property type="protein sequence ID" value="SQG80472.1"/>
    <property type="molecule type" value="Genomic_DNA"/>
</dbReference>
<feature type="region of interest" description="Disordered" evidence="2">
    <location>
        <begin position="45"/>
        <end position="69"/>
    </location>
</feature>
<dbReference type="Proteomes" id="UP000071927">
    <property type="component" value="Unassembled WGS sequence"/>
</dbReference>
<dbReference type="InterPro" id="IPR036629">
    <property type="entry name" value="YjbJ_sf"/>
</dbReference>
<evidence type="ECO:0000256" key="1">
    <source>
        <dbReference type="ARBA" id="ARBA00009129"/>
    </source>
</evidence>
<sequence length="69" mass="7433">MSEKKYDAKLDQIKGNLKEGFGKVTGDKKLETEGLAEKTIAKGKELASDVKESAEGAVEGVKKALHKDN</sequence>